<accession>A0A1W1BR22</accession>
<proteinExistence type="predicted"/>
<feature type="transmembrane region" description="Helical" evidence="2">
    <location>
        <begin position="261"/>
        <end position="279"/>
    </location>
</feature>
<sequence length="298" mass="35313">MNRKSYPIFSKQLKQSKKKIVTKSKNKKVGRPQGSKNKNSSKIKLTKLFRIVSWYLNIILKTIKLPNLRYFVYDGAFGNNVGIQVAKRSNLHLISKLKKNSKLYLKFTGEQKNRGRKRIYGDEIDYDNLDDKYLKETRLDGNIELKLYQIEVLNKKIDGAINAVIIVARKLSTNQQTHKIIFSTDLNQDYKQIEDYYSLRFQIEFNFRDAKQYFGLEDFMNIKKRRVHNFANLSMFMNNVSYSLHTNSRFLKYSVNDIKSLFNFFCLIISLLLGIREFITKYYEAKVIDSYHKHLMNN</sequence>
<dbReference type="EMBL" id="FPHG01000029">
    <property type="protein sequence ID" value="SFV56020.1"/>
    <property type="molecule type" value="Genomic_DNA"/>
</dbReference>
<dbReference type="InterPro" id="IPR012337">
    <property type="entry name" value="RNaseH-like_sf"/>
</dbReference>
<name>A0A1W1BR22_9ZZZZ</name>
<gene>
    <name evidence="4" type="ORF">MNB_SV-9-192</name>
</gene>
<keyword evidence="2" id="KW-1133">Transmembrane helix</keyword>
<dbReference type="GO" id="GO:0006313">
    <property type="term" value="P:DNA transposition"/>
    <property type="evidence" value="ECO:0007669"/>
    <property type="project" value="InterPro"/>
</dbReference>
<dbReference type="InterPro" id="IPR002559">
    <property type="entry name" value="Transposase_11"/>
</dbReference>
<organism evidence="4">
    <name type="scientific">hydrothermal vent metagenome</name>
    <dbReference type="NCBI Taxonomy" id="652676"/>
    <lineage>
        <taxon>unclassified sequences</taxon>
        <taxon>metagenomes</taxon>
        <taxon>ecological metagenomes</taxon>
    </lineage>
</organism>
<dbReference type="AlphaFoldDB" id="A0A1W1BR22"/>
<feature type="domain" description="Transposase IS4-like" evidence="3">
    <location>
        <begin position="59"/>
        <end position="234"/>
    </location>
</feature>
<dbReference type="Pfam" id="PF01609">
    <property type="entry name" value="DDE_Tnp_1"/>
    <property type="match status" value="1"/>
</dbReference>
<keyword evidence="2" id="KW-0472">Membrane</keyword>
<feature type="region of interest" description="Disordered" evidence="1">
    <location>
        <begin position="1"/>
        <end position="39"/>
    </location>
</feature>
<dbReference type="SUPFAM" id="SSF53098">
    <property type="entry name" value="Ribonuclease H-like"/>
    <property type="match status" value="1"/>
</dbReference>
<protein>
    <submittedName>
        <fullName evidence="4">Mobile element protein</fullName>
    </submittedName>
</protein>
<feature type="compositionally biased region" description="Basic residues" evidence="1">
    <location>
        <begin position="14"/>
        <end position="30"/>
    </location>
</feature>
<dbReference type="GO" id="GO:0004803">
    <property type="term" value="F:transposase activity"/>
    <property type="evidence" value="ECO:0007669"/>
    <property type="project" value="InterPro"/>
</dbReference>
<keyword evidence="2" id="KW-0812">Transmembrane</keyword>
<dbReference type="GO" id="GO:0003677">
    <property type="term" value="F:DNA binding"/>
    <property type="evidence" value="ECO:0007669"/>
    <property type="project" value="InterPro"/>
</dbReference>
<evidence type="ECO:0000313" key="4">
    <source>
        <dbReference type="EMBL" id="SFV56020.1"/>
    </source>
</evidence>
<reference evidence="4" key="1">
    <citation type="submission" date="2016-10" db="EMBL/GenBank/DDBJ databases">
        <authorList>
            <person name="de Groot N.N."/>
        </authorList>
    </citation>
    <scope>NUCLEOTIDE SEQUENCE</scope>
</reference>
<evidence type="ECO:0000256" key="2">
    <source>
        <dbReference type="SAM" id="Phobius"/>
    </source>
</evidence>
<evidence type="ECO:0000259" key="3">
    <source>
        <dbReference type="Pfam" id="PF01609"/>
    </source>
</evidence>
<evidence type="ECO:0000256" key="1">
    <source>
        <dbReference type="SAM" id="MobiDB-lite"/>
    </source>
</evidence>